<evidence type="ECO:0000313" key="2">
    <source>
        <dbReference type="Proteomes" id="UP000192578"/>
    </source>
</evidence>
<protein>
    <submittedName>
        <fullName evidence="1">Uncharacterized protein</fullName>
    </submittedName>
</protein>
<name>A0A1W0XA32_HYPEX</name>
<proteinExistence type="predicted"/>
<comment type="caution">
    <text evidence="1">The sequence shown here is derived from an EMBL/GenBank/DDBJ whole genome shotgun (WGS) entry which is preliminary data.</text>
</comment>
<evidence type="ECO:0000313" key="1">
    <source>
        <dbReference type="EMBL" id="OQV24254.1"/>
    </source>
</evidence>
<dbReference type="EMBL" id="MTYJ01000007">
    <property type="protein sequence ID" value="OQV24254.1"/>
    <property type="molecule type" value="Genomic_DNA"/>
</dbReference>
<sequence length="106" mass="11075">MLVIASVDLLVIREEAITKNAVVENDFVKNDPNDSGANAEYHVHKTGKHRILIPNETTTVIDEDVDVLSELCVKISLTTSSGTSLMVIGGNGGSCGEGGAAASPPR</sequence>
<dbReference type="AlphaFoldDB" id="A0A1W0XA32"/>
<reference evidence="2" key="1">
    <citation type="submission" date="2017-01" db="EMBL/GenBank/DDBJ databases">
        <title>Comparative genomics of anhydrobiosis in the tardigrade Hypsibius dujardini.</title>
        <authorList>
            <person name="Yoshida Y."/>
            <person name="Koutsovoulos G."/>
            <person name="Laetsch D."/>
            <person name="Stevens L."/>
            <person name="Kumar S."/>
            <person name="Horikawa D."/>
            <person name="Ishino K."/>
            <person name="Komine S."/>
            <person name="Tomita M."/>
            <person name="Blaxter M."/>
            <person name="Arakawa K."/>
        </authorList>
    </citation>
    <scope>NUCLEOTIDE SEQUENCE [LARGE SCALE GENOMIC DNA]</scope>
    <source>
        <strain evidence="2">Z151</strain>
    </source>
</reference>
<accession>A0A1W0XA32</accession>
<gene>
    <name evidence="1" type="ORF">BV898_01794</name>
</gene>
<dbReference type="Proteomes" id="UP000192578">
    <property type="component" value="Unassembled WGS sequence"/>
</dbReference>
<keyword evidence="2" id="KW-1185">Reference proteome</keyword>
<organism evidence="1 2">
    <name type="scientific">Hypsibius exemplaris</name>
    <name type="common">Freshwater tardigrade</name>
    <dbReference type="NCBI Taxonomy" id="2072580"/>
    <lineage>
        <taxon>Eukaryota</taxon>
        <taxon>Metazoa</taxon>
        <taxon>Ecdysozoa</taxon>
        <taxon>Tardigrada</taxon>
        <taxon>Eutardigrada</taxon>
        <taxon>Parachela</taxon>
        <taxon>Hypsibioidea</taxon>
        <taxon>Hypsibiidae</taxon>
        <taxon>Hypsibius</taxon>
    </lineage>
</organism>